<dbReference type="Proteomes" id="UP000192602">
    <property type="component" value="Unassembled WGS sequence"/>
</dbReference>
<accession>A0A1W1WRZ4</accession>
<sequence length="60" mass="6836">MVCSHLIKPLQISMQEELSKEEALLHASSKSNLNLMIDHIDKSQDEFVGRDSDIIDLKIK</sequence>
<protein>
    <submittedName>
        <fullName evidence="1">Uncharacterized protein</fullName>
    </submittedName>
</protein>
<evidence type="ECO:0000313" key="1">
    <source>
        <dbReference type="EMBL" id="SMC09057.1"/>
    </source>
</evidence>
<organism evidence="1 2">
    <name type="scientific">Nitratiruptor tergarcus DSM 16512</name>
    <dbReference type="NCBI Taxonomy" id="1069081"/>
    <lineage>
        <taxon>Bacteria</taxon>
        <taxon>Pseudomonadati</taxon>
        <taxon>Campylobacterota</taxon>
        <taxon>Epsilonproteobacteria</taxon>
        <taxon>Nautiliales</taxon>
        <taxon>Nitratiruptoraceae</taxon>
        <taxon>Nitratiruptor</taxon>
    </lineage>
</organism>
<reference evidence="2" key="1">
    <citation type="submission" date="2017-04" db="EMBL/GenBank/DDBJ databases">
        <authorList>
            <person name="Varghese N."/>
            <person name="Submissions S."/>
        </authorList>
    </citation>
    <scope>NUCLEOTIDE SEQUENCE [LARGE SCALE GENOMIC DNA]</scope>
    <source>
        <strain evidence="2">DSM 16512</strain>
    </source>
</reference>
<dbReference type="EMBL" id="FWWZ01000001">
    <property type="protein sequence ID" value="SMC09057.1"/>
    <property type="molecule type" value="Genomic_DNA"/>
</dbReference>
<evidence type="ECO:0000313" key="2">
    <source>
        <dbReference type="Proteomes" id="UP000192602"/>
    </source>
</evidence>
<gene>
    <name evidence="1" type="ORF">SAMN05660197_0853</name>
</gene>
<dbReference type="STRING" id="1069081.SAMN05660197_0853"/>
<proteinExistence type="predicted"/>
<name>A0A1W1WRZ4_9BACT</name>
<keyword evidence="2" id="KW-1185">Reference proteome</keyword>
<dbReference type="AlphaFoldDB" id="A0A1W1WRZ4"/>